<sequence length="342" mass="36761">MRLRRKSVSITVGDRALEDLHVRAATQRGRAVAAESRDWLLVKSVMRPGERPRARVAVRFPHEGNAAGFAFVTDQRVIFESRERVTAVALPYVVFAGRPTEPSLGDFAVTARTPGGPSGGELTTTMRIRDAEAFHDFFPTLLDAARAMGALPEVDTSWGDEVQRPVAPGGTEPRGVEPRGAEPRGVEPRGVEPRRAASREAAPRRAETADPLPTEVVDRALATFMEDDERIGFAAELVCSAGGEVTVLVTQRRLVVVESRLIWATPLERTKVAETGGSDPEVCLLAETVTDSLVLGGGLASIDPGKRWLTLRSEADPAACEDLHAHLRAGGAGQVEAWPAAE</sequence>
<feature type="compositionally biased region" description="Basic and acidic residues" evidence="1">
    <location>
        <begin position="174"/>
        <end position="208"/>
    </location>
</feature>
<dbReference type="RefSeq" id="WP_179789849.1">
    <property type="nucleotide sequence ID" value="NZ_BAAARR010000005.1"/>
</dbReference>
<evidence type="ECO:0000313" key="3">
    <source>
        <dbReference type="Proteomes" id="UP000579605"/>
    </source>
</evidence>
<protein>
    <submittedName>
        <fullName evidence="2">Uncharacterized protein</fullName>
    </submittedName>
</protein>
<comment type="caution">
    <text evidence="2">The sequence shown here is derived from an EMBL/GenBank/DDBJ whole genome shotgun (WGS) entry which is preliminary data.</text>
</comment>
<name>A0A852ZKI9_9ACTN</name>
<gene>
    <name evidence="2" type="ORF">F4554_005056</name>
</gene>
<organism evidence="2 3">
    <name type="scientific">Actinopolymorpha rutila</name>
    <dbReference type="NCBI Taxonomy" id="446787"/>
    <lineage>
        <taxon>Bacteria</taxon>
        <taxon>Bacillati</taxon>
        <taxon>Actinomycetota</taxon>
        <taxon>Actinomycetes</taxon>
        <taxon>Propionibacteriales</taxon>
        <taxon>Actinopolymorphaceae</taxon>
        <taxon>Actinopolymorpha</taxon>
    </lineage>
</organism>
<proteinExistence type="predicted"/>
<feature type="region of interest" description="Disordered" evidence="1">
    <location>
        <begin position="155"/>
        <end position="213"/>
    </location>
</feature>
<evidence type="ECO:0000256" key="1">
    <source>
        <dbReference type="SAM" id="MobiDB-lite"/>
    </source>
</evidence>
<reference evidence="2 3" key="1">
    <citation type="submission" date="2020-07" db="EMBL/GenBank/DDBJ databases">
        <title>Sequencing the genomes of 1000 actinobacteria strains.</title>
        <authorList>
            <person name="Klenk H.-P."/>
        </authorList>
    </citation>
    <scope>NUCLEOTIDE SEQUENCE [LARGE SCALE GENOMIC DNA]</scope>
    <source>
        <strain evidence="2 3">DSM 18448</strain>
    </source>
</reference>
<dbReference type="EMBL" id="JACBZH010000001">
    <property type="protein sequence ID" value="NYH92418.1"/>
    <property type="molecule type" value="Genomic_DNA"/>
</dbReference>
<evidence type="ECO:0000313" key="2">
    <source>
        <dbReference type="EMBL" id="NYH92418.1"/>
    </source>
</evidence>
<accession>A0A852ZKI9</accession>
<dbReference type="AlphaFoldDB" id="A0A852ZKI9"/>
<keyword evidence="3" id="KW-1185">Reference proteome</keyword>
<dbReference type="Proteomes" id="UP000579605">
    <property type="component" value="Unassembled WGS sequence"/>
</dbReference>